<dbReference type="Proteomes" id="UP000013909">
    <property type="component" value="Unassembled WGS sequence"/>
</dbReference>
<reference evidence="2 3" key="1">
    <citation type="submission" date="2013-02" db="EMBL/GenBank/DDBJ databases">
        <title>A novel strain isolated from Lonar lake, Maharashtra, India.</title>
        <authorList>
            <person name="Singh A."/>
        </authorList>
    </citation>
    <scope>NUCLEOTIDE SEQUENCE [LARGE SCALE GENOMIC DNA]</scope>
    <source>
        <strain evidence="2 3">AK24</strain>
    </source>
</reference>
<protein>
    <submittedName>
        <fullName evidence="2">PQQ-dependent oxidoreductase, gdhB family</fullName>
    </submittedName>
</protein>
<dbReference type="InterPro" id="IPR011041">
    <property type="entry name" value="Quinoprot_gluc/sorb_DH_b-prop"/>
</dbReference>
<dbReference type="EMBL" id="AQHR01000110">
    <property type="protein sequence ID" value="EON75120.1"/>
    <property type="molecule type" value="Genomic_DNA"/>
</dbReference>
<evidence type="ECO:0000259" key="1">
    <source>
        <dbReference type="Pfam" id="PF07995"/>
    </source>
</evidence>
<dbReference type="PATRIC" id="fig|1288963.3.peg.4277"/>
<feature type="domain" description="Glucose/Sorbosone dehydrogenase" evidence="1">
    <location>
        <begin position="52"/>
        <end position="375"/>
    </location>
</feature>
<dbReference type="AlphaFoldDB" id="R7ZM01"/>
<proteinExistence type="predicted"/>
<keyword evidence="3" id="KW-1185">Reference proteome</keyword>
<dbReference type="Gene3D" id="2.120.10.30">
    <property type="entry name" value="TolB, C-terminal domain"/>
    <property type="match status" value="1"/>
</dbReference>
<dbReference type="PROSITE" id="PS51257">
    <property type="entry name" value="PROKAR_LIPOPROTEIN"/>
    <property type="match status" value="1"/>
</dbReference>
<evidence type="ECO:0000313" key="3">
    <source>
        <dbReference type="Proteomes" id="UP000013909"/>
    </source>
</evidence>
<name>R7ZM01_9BACT</name>
<sequence length="382" mass="42643">MKLHYTLYVLLPGLIAFSSCDDKTPEAILEIDPYAVSTEQHLIKVDTLYTDLENPWGIAWLPDGRMLVTERKGEILVFENDAYTGQKLEGVPAVHEVNQAGLLDIQLHPDYAQNGWIYLAYAKPVEGGGATAIMRAKIDGNRLVEQEDLIITTPAVEGGRHFGCRIIFDKQNYLFFSNGDRGANPENAQTLKNSHGKIHRIHDDGRIPTDNPFVNEPDAIPSIWTYGNRNPQGLVYDAANDRVWGIEHGPKGGDEINLIQKGKNYGWPEITYGINYDDTIITEDTVRSGMEQPIHFWRPSIAPCGAAFVTSDKYPSWKGNLLVGALAKQHINRVELQGTEFVREERILQDIGRVRHVAQSPDGYIYAVTEATGLLIKLVPQG</sequence>
<dbReference type="Pfam" id="PF07995">
    <property type="entry name" value="GSDH"/>
    <property type="match status" value="1"/>
</dbReference>
<dbReference type="RefSeq" id="WP_010856404.1">
    <property type="nucleotide sequence ID" value="NZ_AQHR01000110.1"/>
</dbReference>
<dbReference type="STRING" id="1232681.ADIS_4291"/>
<dbReference type="InterPro" id="IPR011042">
    <property type="entry name" value="6-blade_b-propeller_TolB-like"/>
</dbReference>
<accession>R7ZM01</accession>
<gene>
    <name evidence="2" type="ORF">ADIS_4291</name>
</gene>
<dbReference type="PANTHER" id="PTHR19328:SF75">
    <property type="entry name" value="ALDOSE SUGAR DEHYDROGENASE YLII"/>
    <property type="match status" value="1"/>
</dbReference>
<organism evidence="2 3">
    <name type="scientific">Lunatimonas lonarensis</name>
    <dbReference type="NCBI Taxonomy" id="1232681"/>
    <lineage>
        <taxon>Bacteria</taxon>
        <taxon>Pseudomonadati</taxon>
        <taxon>Bacteroidota</taxon>
        <taxon>Cytophagia</taxon>
        <taxon>Cytophagales</taxon>
        <taxon>Cyclobacteriaceae</taxon>
    </lineage>
</organism>
<dbReference type="SUPFAM" id="SSF50952">
    <property type="entry name" value="Soluble quinoprotein glucose dehydrogenase"/>
    <property type="match status" value="1"/>
</dbReference>
<dbReference type="PANTHER" id="PTHR19328">
    <property type="entry name" value="HEDGEHOG-INTERACTING PROTEIN"/>
    <property type="match status" value="1"/>
</dbReference>
<dbReference type="InterPro" id="IPR012938">
    <property type="entry name" value="Glc/Sorbosone_DH"/>
</dbReference>
<dbReference type="OrthoDB" id="9770043at2"/>
<comment type="caution">
    <text evidence="2">The sequence shown here is derived from an EMBL/GenBank/DDBJ whole genome shotgun (WGS) entry which is preliminary data.</text>
</comment>
<evidence type="ECO:0000313" key="2">
    <source>
        <dbReference type="EMBL" id="EON75120.1"/>
    </source>
</evidence>